<feature type="non-terminal residue" evidence="1">
    <location>
        <position position="130"/>
    </location>
</feature>
<organism evidence="1 2">
    <name type="scientific">Acaulospora colombiana</name>
    <dbReference type="NCBI Taxonomy" id="27376"/>
    <lineage>
        <taxon>Eukaryota</taxon>
        <taxon>Fungi</taxon>
        <taxon>Fungi incertae sedis</taxon>
        <taxon>Mucoromycota</taxon>
        <taxon>Glomeromycotina</taxon>
        <taxon>Glomeromycetes</taxon>
        <taxon>Diversisporales</taxon>
        <taxon>Acaulosporaceae</taxon>
        <taxon>Acaulospora</taxon>
    </lineage>
</organism>
<evidence type="ECO:0000313" key="1">
    <source>
        <dbReference type="EMBL" id="CAG8774009.1"/>
    </source>
</evidence>
<protein>
    <submittedName>
        <fullName evidence="1">5224_t:CDS:1</fullName>
    </submittedName>
</protein>
<feature type="non-terminal residue" evidence="1">
    <location>
        <position position="1"/>
    </location>
</feature>
<keyword evidence="2" id="KW-1185">Reference proteome</keyword>
<comment type="caution">
    <text evidence="1">The sequence shown here is derived from an EMBL/GenBank/DDBJ whole genome shotgun (WGS) entry which is preliminary data.</text>
</comment>
<dbReference type="EMBL" id="CAJVPT010066815">
    <property type="protein sequence ID" value="CAG8774009.1"/>
    <property type="molecule type" value="Genomic_DNA"/>
</dbReference>
<sequence>VENKKFLETYSDHEWIIIEPYLRWLAQNEELVQLMNNDETWNEILQPYLYNESYYEMIHVLKIIIKKEIESFEEELRKQISEITEEHLIETKEYMIQQEKYTQLVKIVRNYRYKEIIEEFSKLAQEIEEK</sequence>
<gene>
    <name evidence="1" type="ORF">ACOLOM_LOCUS13983</name>
</gene>
<accession>A0ACA9R2R0</accession>
<proteinExistence type="predicted"/>
<reference evidence="1" key="1">
    <citation type="submission" date="2021-06" db="EMBL/GenBank/DDBJ databases">
        <authorList>
            <person name="Kallberg Y."/>
            <person name="Tangrot J."/>
            <person name="Rosling A."/>
        </authorList>
    </citation>
    <scope>NUCLEOTIDE SEQUENCE</scope>
    <source>
        <strain evidence="1">CL356</strain>
    </source>
</reference>
<name>A0ACA9R2R0_9GLOM</name>
<evidence type="ECO:0000313" key="2">
    <source>
        <dbReference type="Proteomes" id="UP000789525"/>
    </source>
</evidence>
<dbReference type="Proteomes" id="UP000789525">
    <property type="component" value="Unassembled WGS sequence"/>
</dbReference>